<name>A0A5J5JUE4_9ACTN</name>
<dbReference type="AlphaFoldDB" id="A0A5J5JUE4"/>
<keyword evidence="1" id="KW-0472">Membrane</keyword>
<accession>A0A5J5JUE4</accession>
<reference evidence="2 3" key="1">
    <citation type="submission" date="2019-09" db="EMBL/GenBank/DDBJ databases">
        <title>Screening of Novel Bioactive Compounds from Soil-Associated.</title>
        <authorList>
            <person name="Gong X."/>
        </authorList>
    </citation>
    <scope>NUCLEOTIDE SEQUENCE [LARGE SCALE GENOMIC DNA]</scope>
    <source>
        <strain evidence="2 3">Gxj-6</strain>
    </source>
</reference>
<keyword evidence="3" id="KW-1185">Reference proteome</keyword>
<dbReference type="Proteomes" id="UP000327011">
    <property type="component" value="Unassembled WGS sequence"/>
</dbReference>
<evidence type="ECO:0000313" key="3">
    <source>
        <dbReference type="Proteomes" id="UP000327011"/>
    </source>
</evidence>
<organism evidence="2 3">
    <name type="scientific">Microbispora cellulosiformans</name>
    <dbReference type="NCBI Taxonomy" id="2614688"/>
    <lineage>
        <taxon>Bacteria</taxon>
        <taxon>Bacillati</taxon>
        <taxon>Actinomycetota</taxon>
        <taxon>Actinomycetes</taxon>
        <taxon>Streptosporangiales</taxon>
        <taxon>Streptosporangiaceae</taxon>
        <taxon>Microbispora</taxon>
    </lineage>
</organism>
<feature type="transmembrane region" description="Helical" evidence="1">
    <location>
        <begin position="33"/>
        <end position="57"/>
    </location>
</feature>
<keyword evidence="1" id="KW-0812">Transmembrane</keyword>
<sequence length="100" mass="10386">MRITATLSVLLVAAIVSYHHMHELVRKYGEGDWAAALIPLSVDGTIIAASMSLLLAAGTAGAAGRCRGSLPNYEPLLEWARLQSCCAQAGSASAAKSEDS</sequence>
<dbReference type="EMBL" id="VYTZ01000014">
    <property type="protein sequence ID" value="KAA9374835.1"/>
    <property type="molecule type" value="Genomic_DNA"/>
</dbReference>
<comment type="caution">
    <text evidence="2">The sequence shown here is derived from an EMBL/GenBank/DDBJ whole genome shotgun (WGS) entry which is preliminary data.</text>
</comment>
<protein>
    <submittedName>
        <fullName evidence="2">DUF2637 domain-containing protein</fullName>
    </submittedName>
</protein>
<proteinExistence type="predicted"/>
<evidence type="ECO:0000313" key="2">
    <source>
        <dbReference type="EMBL" id="KAA9374835.1"/>
    </source>
</evidence>
<keyword evidence="1" id="KW-1133">Transmembrane helix</keyword>
<gene>
    <name evidence="2" type="ORF">F5972_29980</name>
</gene>
<dbReference type="Pfam" id="PF10935">
    <property type="entry name" value="DUF2637"/>
    <property type="match status" value="1"/>
</dbReference>
<evidence type="ECO:0000256" key="1">
    <source>
        <dbReference type="SAM" id="Phobius"/>
    </source>
</evidence>
<dbReference type="InterPro" id="IPR021235">
    <property type="entry name" value="DUF2637"/>
</dbReference>